<dbReference type="Proteomes" id="UP000005408">
    <property type="component" value="Unassembled WGS sequence"/>
</dbReference>
<feature type="compositionally biased region" description="Basic and acidic residues" evidence="1">
    <location>
        <begin position="104"/>
        <end position="116"/>
    </location>
</feature>
<proteinExistence type="predicted"/>
<evidence type="ECO:0000313" key="2">
    <source>
        <dbReference type="EnsemblMetazoa" id="G5590.1:cds"/>
    </source>
</evidence>
<organism evidence="2 3">
    <name type="scientific">Magallana gigas</name>
    <name type="common">Pacific oyster</name>
    <name type="synonym">Crassostrea gigas</name>
    <dbReference type="NCBI Taxonomy" id="29159"/>
    <lineage>
        <taxon>Eukaryota</taxon>
        <taxon>Metazoa</taxon>
        <taxon>Spiralia</taxon>
        <taxon>Lophotrochozoa</taxon>
        <taxon>Mollusca</taxon>
        <taxon>Bivalvia</taxon>
        <taxon>Autobranchia</taxon>
        <taxon>Pteriomorphia</taxon>
        <taxon>Ostreida</taxon>
        <taxon>Ostreoidea</taxon>
        <taxon>Ostreidae</taxon>
        <taxon>Magallana</taxon>
    </lineage>
</organism>
<feature type="region of interest" description="Disordered" evidence="1">
    <location>
        <begin position="16"/>
        <end position="116"/>
    </location>
</feature>
<name>A0A8W8NFF5_MAGGI</name>
<protein>
    <submittedName>
        <fullName evidence="2">Uncharacterized protein</fullName>
    </submittedName>
</protein>
<dbReference type="EnsemblMetazoa" id="G5590.1">
    <property type="protein sequence ID" value="G5590.1:cds"/>
    <property type="gene ID" value="G5590"/>
</dbReference>
<dbReference type="AlphaFoldDB" id="A0A8W8NFF5"/>
<accession>A0A8W8NFF5</accession>
<evidence type="ECO:0000256" key="1">
    <source>
        <dbReference type="SAM" id="MobiDB-lite"/>
    </source>
</evidence>
<sequence length="116" mass="12455">MLLKLKFVIGNGGRKQRAKEKIDAIKRSVRKTGGGPPPGPSLTPSEEALMKSLEGRPVSSGLPGGIDTDDIPCTSASLSASLPTYEEENKETNSERLYAPQRPDITEEPKTTKSMS</sequence>
<reference evidence="2" key="1">
    <citation type="submission" date="2022-08" db="UniProtKB">
        <authorList>
            <consortium name="EnsemblMetazoa"/>
        </authorList>
    </citation>
    <scope>IDENTIFICATION</scope>
    <source>
        <strain evidence="2">05x7-T-G4-1.051#20</strain>
    </source>
</reference>
<evidence type="ECO:0000313" key="3">
    <source>
        <dbReference type="Proteomes" id="UP000005408"/>
    </source>
</evidence>
<keyword evidence="3" id="KW-1185">Reference proteome</keyword>